<dbReference type="InterPro" id="IPR059000">
    <property type="entry name" value="ATPase_P-type_domA"/>
</dbReference>
<dbReference type="Proteomes" id="UP000641152">
    <property type="component" value="Unassembled WGS sequence"/>
</dbReference>
<keyword evidence="4 10" id="KW-0812">Transmembrane</keyword>
<dbReference type="InterPro" id="IPR050510">
    <property type="entry name" value="Cation_transp_ATPase_P-type"/>
</dbReference>
<evidence type="ECO:0000256" key="2">
    <source>
        <dbReference type="ARBA" id="ARBA00005675"/>
    </source>
</evidence>
<keyword evidence="7" id="KW-1278">Translocase</keyword>
<evidence type="ECO:0000256" key="5">
    <source>
        <dbReference type="ARBA" id="ARBA00022741"/>
    </source>
</evidence>
<dbReference type="Gene3D" id="3.40.50.1000">
    <property type="entry name" value="HAD superfamily/HAD-like"/>
    <property type="match status" value="1"/>
</dbReference>
<name>A0ABR9DJZ4_9GAMM</name>
<keyword evidence="5" id="KW-0547">Nucleotide-binding</keyword>
<protein>
    <submittedName>
        <fullName evidence="12">Cation-transporting P-type ATPase</fullName>
    </submittedName>
</protein>
<comment type="caution">
    <text evidence="12">The sequence shown here is derived from an EMBL/GenBank/DDBJ whole genome shotgun (WGS) entry which is preliminary data.</text>
</comment>
<dbReference type="EMBL" id="JACXST010000003">
    <property type="protein sequence ID" value="MBD9363392.1"/>
    <property type="molecule type" value="Genomic_DNA"/>
</dbReference>
<feature type="transmembrane region" description="Helical" evidence="10">
    <location>
        <begin position="856"/>
        <end position="872"/>
    </location>
</feature>
<dbReference type="InterPro" id="IPR044492">
    <property type="entry name" value="P_typ_ATPase_HD_dom"/>
</dbReference>
<evidence type="ECO:0000256" key="10">
    <source>
        <dbReference type="SAM" id="Phobius"/>
    </source>
</evidence>
<feature type="domain" description="Cation-transporting P-type ATPase N-terminal" evidence="11">
    <location>
        <begin position="2"/>
        <end position="75"/>
    </location>
</feature>
<dbReference type="SMART" id="SM00831">
    <property type="entry name" value="Cation_ATPase_N"/>
    <property type="match status" value="1"/>
</dbReference>
<dbReference type="Pfam" id="PF00122">
    <property type="entry name" value="E1-E2_ATPase"/>
    <property type="match status" value="1"/>
</dbReference>
<dbReference type="SFLD" id="SFLDF00027">
    <property type="entry name" value="p-type_atpase"/>
    <property type="match status" value="1"/>
</dbReference>
<feature type="transmembrane region" description="Helical" evidence="10">
    <location>
        <begin position="743"/>
        <end position="765"/>
    </location>
</feature>
<dbReference type="Pfam" id="PF00689">
    <property type="entry name" value="Cation_ATPase_C"/>
    <property type="match status" value="1"/>
</dbReference>
<keyword evidence="9 10" id="KW-0472">Membrane</keyword>
<dbReference type="Gene3D" id="3.40.1110.10">
    <property type="entry name" value="Calcium-transporting ATPase, cytoplasmic domain N"/>
    <property type="match status" value="1"/>
</dbReference>
<dbReference type="InterPro" id="IPR006068">
    <property type="entry name" value="ATPase_P-typ_cation-transptr_C"/>
</dbReference>
<feature type="transmembrane region" description="Helical" evidence="10">
    <location>
        <begin position="85"/>
        <end position="102"/>
    </location>
</feature>
<dbReference type="InterPro" id="IPR036412">
    <property type="entry name" value="HAD-like_sf"/>
</dbReference>
<evidence type="ECO:0000259" key="11">
    <source>
        <dbReference type="SMART" id="SM00831"/>
    </source>
</evidence>
<dbReference type="InterPro" id="IPR023299">
    <property type="entry name" value="ATPase_P-typ_cyto_dom_N"/>
</dbReference>
<dbReference type="InterPro" id="IPR018303">
    <property type="entry name" value="ATPase_P-typ_P_site"/>
</dbReference>
<keyword evidence="3" id="KW-1003">Cell membrane</keyword>
<organism evidence="12 13">
    <name type="scientific">Methylomonas fluvii</name>
    <dbReference type="NCBI Taxonomy" id="1854564"/>
    <lineage>
        <taxon>Bacteria</taxon>
        <taxon>Pseudomonadati</taxon>
        <taxon>Pseudomonadota</taxon>
        <taxon>Gammaproteobacteria</taxon>
        <taxon>Methylococcales</taxon>
        <taxon>Methylococcaceae</taxon>
        <taxon>Methylomonas</taxon>
    </lineage>
</organism>
<feature type="transmembrane region" description="Helical" evidence="10">
    <location>
        <begin position="248"/>
        <end position="269"/>
    </location>
</feature>
<feature type="transmembrane region" description="Helical" evidence="10">
    <location>
        <begin position="825"/>
        <end position="844"/>
    </location>
</feature>
<sequence>MKIHHLSPEEALGSLGSSMNGLADVVIEGRLHEFGFNRIEESQKTSALLAFVQEFLHFFALILWLAAGLAFFAESRQPGEGMATLGYAVLGVIAINGCFSFWQRHQAEQAIAALQKLLPHQVKVIRDGELSLVFADELVPGDLLVLQEGDNVPADCRLLEAFNLRVNNATITGESLPKGRDAQASDVEDISQSRNILLAGTSVVAGEGKALVFATGMHTEFGKIAHTLKTTVKGQSPLQLQIRRLSRFVALLALLLGVVFFFIGQFIGLTFWENFMFAIGIIVANVPEGLLPTVTLSLAMATQRMAKRNALIRNLPSVETLGSTTVICTDKTGTLTQNRMAVKQLFLDNQYWQPEQLGSDSLQHHTAFLANAALCHSLKHVEGKGLLGDPMELALVFMAHEQGMRVDYPKIGEVPFDTDRKRLSTIHDTPQGKMLFCKGALEMVLPLCRHIVIHGNVEPLGDAGRQQLVNALKTMADQGLRVLAFAYRPLSAPVEAEPEQALIFSGLVGLEDPPRPEVADAIAQCHIAGIKVIMITGDHPHTAVAIARQIKLIESDNPKVITGDKLKKLTASQLQVALDAPEIIFARVGADQKMLIVDALQRKKHVVAVTGDGVNDAPALKKADIGIAMGMAGTDVAKEAADMILLDDNFASIVAAIEEGRAVFDNIRKFLTYILSSNIPELIPYLAFVLCKIPLPLTIIQILAVDLGTDMLPALGLGVEKPDASAMNKPPRSYKETLIDWRLLARAYGFLGLLEALAAMAAFFFVLHRGGWDYGEILSSHNPLYLQATTACLTAIIMMQIVNVFICKQRQRGLLATSFLDNKLILSGIALEIALILTIVYTPWGNALFGTAPIDAGVWLFTLPFVLGMLMLEEFRKWLVRRFALFPVLVKPLKLRKRLLSRH</sequence>
<evidence type="ECO:0000256" key="8">
    <source>
        <dbReference type="ARBA" id="ARBA00022989"/>
    </source>
</evidence>
<dbReference type="SFLD" id="SFLDG00002">
    <property type="entry name" value="C1.7:_P-type_atpase_like"/>
    <property type="match status" value="1"/>
</dbReference>
<comment type="similarity">
    <text evidence="2">Belongs to the cation transport ATPase (P-type) (TC 3.A.3) family. Type IIA subfamily.</text>
</comment>
<dbReference type="PROSITE" id="PS00154">
    <property type="entry name" value="ATPASE_E1_E2"/>
    <property type="match status" value="1"/>
</dbReference>
<dbReference type="PANTHER" id="PTHR43294">
    <property type="entry name" value="SODIUM/POTASSIUM-TRANSPORTING ATPASE SUBUNIT ALPHA"/>
    <property type="match status" value="1"/>
</dbReference>
<evidence type="ECO:0000256" key="3">
    <source>
        <dbReference type="ARBA" id="ARBA00022475"/>
    </source>
</evidence>
<comment type="subcellular location">
    <subcellularLocation>
        <location evidence="1">Cell membrane</location>
        <topology evidence="1">Multi-pass membrane protein</topology>
    </subcellularLocation>
</comment>
<proteinExistence type="inferred from homology"/>
<feature type="transmembrane region" description="Helical" evidence="10">
    <location>
        <begin position="48"/>
        <end position="73"/>
    </location>
</feature>
<evidence type="ECO:0000256" key="9">
    <source>
        <dbReference type="ARBA" id="ARBA00023136"/>
    </source>
</evidence>
<dbReference type="SFLD" id="SFLDS00003">
    <property type="entry name" value="Haloacid_Dehalogenase"/>
    <property type="match status" value="1"/>
</dbReference>
<feature type="transmembrane region" description="Helical" evidence="10">
    <location>
        <begin position="275"/>
        <end position="299"/>
    </location>
</feature>
<dbReference type="Pfam" id="PF00690">
    <property type="entry name" value="Cation_ATPase_N"/>
    <property type="match status" value="1"/>
</dbReference>
<dbReference type="Pfam" id="PF08282">
    <property type="entry name" value="Hydrolase_3"/>
    <property type="match status" value="1"/>
</dbReference>
<evidence type="ECO:0000256" key="6">
    <source>
        <dbReference type="ARBA" id="ARBA00022840"/>
    </source>
</evidence>
<dbReference type="SUPFAM" id="SSF81653">
    <property type="entry name" value="Calcium ATPase, transduction domain A"/>
    <property type="match status" value="1"/>
</dbReference>
<dbReference type="InterPro" id="IPR023214">
    <property type="entry name" value="HAD_sf"/>
</dbReference>
<dbReference type="SUPFAM" id="SSF81660">
    <property type="entry name" value="Metal cation-transporting ATPase, ATP-binding domain N"/>
    <property type="match status" value="1"/>
</dbReference>
<dbReference type="RefSeq" id="WP_192396075.1">
    <property type="nucleotide sequence ID" value="NZ_CAJHIU010000003.1"/>
</dbReference>
<dbReference type="InterPro" id="IPR004014">
    <property type="entry name" value="ATPase_P-typ_cation-transptr_N"/>
</dbReference>
<dbReference type="InterPro" id="IPR023298">
    <property type="entry name" value="ATPase_P-typ_TM_dom_sf"/>
</dbReference>
<dbReference type="SUPFAM" id="SSF56784">
    <property type="entry name" value="HAD-like"/>
    <property type="match status" value="1"/>
</dbReference>
<evidence type="ECO:0000256" key="4">
    <source>
        <dbReference type="ARBA" id="ARBA00022692"/>
    </source>
</evidence>
<reference evidence="12 13" key="1">
    <citation type="submission" date="2020-09" db="EMBL/GenBank/DDBJ databases">
        <title>Methylomonas albis sp. nov. and Methylomonas fluvii sp. nov.: Two cold-adapted methanotrophs from the River Elbe and an amended description of Methylovulum psychrotolerans strain Eb1.</title>
        <authorList>
            <person name="Bussmann I.K."/>
            <person name="Klings K.-W."/>
            <person name="Warnstedt J."/>
            <person name="Hoppert M."/>
            <person name="Saborowski A."/>
            <person name="Horn F."/>
            <person name="Liebner S."/>
        </authorList>
    </citation>
    <scope>NUCLEOTIDE SEQUENCE [LARGE SCALE GENOMIC DNA]</scope>
    <source>
        <strain evidence="12 13">EbB</strain>
    </source>
</reference>
<dbReference type="Gene3D" id="2.70.150.10">
    <property type="entry name" value="Calcium-transporting ATPase, cytoplasmic transduction domain A"/>
    <property type="match status" value="1"/>
</dbReference>
<dbReference type="InterPro" id="IPR008250">
    <property type="entry name" value="ATPase_P-typ_transduc_dom_A_sf"/>
</dbReference>
<dbReference type="SUPFAM" id="SSF81665">
    <property type="entry name" value="Calcium ATPase, transmembrane domain M"/>
    <property type="match status" value="1"/>
</dbReference>
<dbReference type="Pfam" id="PF13246">
    <property type="entry name" value="Cation_ATPase"/>
    <property type="match status" value="1"/>
</dbReference>
<gene>
    <name evidence="12" type="ORF">EBB_23505</name>
</gene>
<keyword evidence="13" id="KW-1185">Reference proteome</keyword>
<evidence type="ECO:0000256" key="1">
    <source>
        <dbReference type="ARBA" id="ARBA00004651"/>
    </source>
</evidence>
<dbReference type="NCBIfam" id="TIGR01494">
    <property type="entry name" value="ATPase_P-type"/>
    <property type="match status" value="3"/>
</dbReference>
<accession>A0ABR9DJZ4</accession>
<keyword evidence="8 10" id="KW-1133">Transmembrane helix</keyword>
<feature type="transmembrane region" description="Helical" evidence="10">
    <location>
        <begin position="785"/>
        <end position="805"/>
    </location>
</feature>
<evidence type="ECO:0000313" key="13">
    <source>
        <dbReference type="Proteomes" id="UP000641152"/>
    </source>
</evidence>
<dbReference type="PRINTS" id="PR00119">
    <property type="entry name" value="CATATPASE"/>
</dbReference>
<dbReference type="InterPro" id="IPR001757">
    <property type="entry name" value="P_typ_ATPase"/>
</dbReference>
<keyword evidence="6" id="KW-0067">ATP-binding</keyword>
<dbReference type="Gene3D" id="1.20.1110.10">
    <property type="entry name" value="Calcium-transporting ATPase, transmembrane domain"/>
    <property type="match status" value="1"/>
</dbReference>
<dbReference type="PANTHER" id="PTHR43294:SF21">
    <property type="entry name" value="CATION TRANSPORTING ATPASE"/>
    <property type="match status" value="1"/>
</dbReference>
<evidence type="ECO:0000313" key="12">
    <source>
        <dbReference type="EMBL" id="MBD9363392.1"/>
    </source>
</evidence>
<evidence type="ECO:0000256" key="7">
    <source>
        <dbReference type="ARBA" id="ARBA00022967"/>
    </source>
</evidence>
<dbReference type="PRINTS" id="PR00120">
    <property type="entry name" value="HATPASE"/>
</dbReference>